<name>A0AAF0FB89_9CAUD</name>
<evidence type="ECO:0000256" key="1">
    <source>
        <dbReference type="SAM" id="MobiDB-lite"/>
    </source>
</evidence>
<evidence type="ECO:0000313" key="3">
    <source>
        <dbReference type="Proteomes" id="UP001219125"/>
    </source>
</evidence>
<protein>
    <submittedName>
        <fullName evidence="2">Uncharacterized protein</fullName>
    </submittedName>
</protein>
<accession>A0AAF0FB89</accession>
<reference evidence="2 3" key="1">
    <citation type="submission" date="2023-01" db="EMBL/GenBank/DDBJ databases">
        <authorList>
            <person name="Vainberg Slutskin I."/>
        </authorList>
    </citation>
    <scope>NUCLEOTIDE SEQUENCE [LARGE SCALE GENOMIC DNA]</scope>
</reference>
<proteinExistence type="predicted"/>
<feature type="region of interest" description="Disordered" evidence="1">
    <location>
        <begin position="105"/>
        <end position="125"/>
    </location>
</feature>
<sequence length="125" mass="13001">MCGLGWLVWAGVVTPGLILVSSCENPPDSDQPTLPPVGPRLVGRCLALPGCCCLASWELPASPAVRWASLPVADHSTRLGGSVNPWAGRSAWSAPARRDAWPWLPRTPGMPAASSRVLRSAGGPG</sequence>
<gene>
    <name evidence="2" type="ORF">20Aug401_00021</name>
</gene>
<evidence type="ECO:0000313" key="2">
    <source>
        <dbReference type="EMBL" id="WFG36916.1"/>
    </source>
</evidence>
<dbReference type="EMBL" id="OQ319930">
    <property type="protein sequence ID" value="WFG36916.1"/>
    <property type="molecule type" value="Genomic_DNA"/>
</dbReference>
<keyword evidence="3" id="KW-1185">Reference proteome</keyword>
<organism evidence="2 3">
    <name type="scientific">Pseudomonas phage 20Aug401</name>
    <dbReference type="NCBI Taxonomy" id="3028482"/>
    <lineage>
        <taxon>Viruses</taxon>
        <taxon>Duplodnaviria</taxon>
        <taxon>Heunggongvirae</taxon>
        <taxon>Uroviricota</taxon>
        <taxon>Caudoviricetes</taxon>
        <taxon>Autographivirales</taxon>
        <taxon>Autoscriptoviridae</taxon>
        <taxon>Krylovirinae</taxon>
        <taxon>Phikmvvirus</taxon>
        <taxon>Phikmvvirus pv401</taxon>
    </lineage>
</organism>
<dbReference type="Proteomes" id="UP001219125">
    <property type="component" value="Segment"/>
</dbReference>